<dbReference type="Pfam" id="PF04075">
    <property type="entry name" value="F420H2_quin_red"/>
    <property type="match status" value="1"/>
</dbReference>
<dbReference type="RefSeq" id="WP_344615131.1">
    <property type="nucleotide sequence ID" value="NZ_BAAARV010000046.1"/>
</dbReference>
<accession>A0ABP5TPQ1</accession>
<dbReference type="InterPro" id="IPR012349">
    <property type="entry name" value="Split_barrel_FMN-bd"/>
</dbReference>
<evidence type="ECO:0000313" key="4">
    <source>
        <dbReference type="Proteomes" id="UP001501444"/>
    </source>
</evidence>
<evidence type="ECO:0000256" key="2">
    <source>
        <dbReference type="ARBA" id="ARBA00049106"/>
    </source>
</evidence>
<sequence>MSTQDRAAKESLAFTSYGRPWLIVFRGRFGMAFDRWLVRRTGFSVVSLQYALAGGQRYQPTLLLTTIGAKTGELRSVALPYIRRGDDYVVVASKGGGPVNPAWVANLKATDRCWLRVRRRGIAARARVATGEERAALYPYVVERKPNVARYQERASTFGREIPLVVLSPTKPAPRKGQR</sequence>
<proteinExistence type="inferred from homology"/>
<name>A0ABP5TPQ1_9ACTN</name>
<comment type="caution">
    <text evidence="3">The sequence shown here is derived from an EMBL/GenBank/DDBJ whole genome shotgun (WGS) entry which is preliminary data.</text>
</comment>
<protein>
    <recommendedName>
        <fullName evidence="5">Nitroreductase family deazaflavin-dependent oxidoreductase</fullName>
    </recommendedName>
</protein>
<gene>
    <name evidence="3" type="ORF">GCM10010170_052110</name>
</gene>
<comment type="catalytic activity">
    <reaction evidence="2">
        <text>oxidized coenzyme F420-(gamma-L-Glu)(n) + a quinol + H(+) = reduced coenzyme F420-(gamma-L-Glu)(n) + a quinone</text>
        <dbReference type="Rhea" id="RHEA:39663"/>
        <dbReference type="Rhea" id="RHEA-COMP:12939"/>
        <dbReference type="Rhea" id="RHEA-COMP:14378"/>
        <dbReference type="ChEBI" id="CHEBI:15378"/>
        <dbReference type="ChEBI" id="CHEBI:24646"/>
        <dbReference type="ChEBI" id="CHEBI:132124"/>
        <dbReference type="ChEBI" id="CHEBI:133980"/>
        <dbReference type="ChEBI" id="CHEBI:139511"/>
    </reaction>
</comment>
<dbReference type="PANTHER" id="PTHR39428:SF1">
    <property type="entry name" value="F420H(2)-DEPENDENT QUINONE REDUCTASE RV1261C"/>
    <property type="match status" value="1"/>
</dbReference>
<dbReference type="InterPro" id="IPR004378">
    <property type="entry name" value="F420H2_quin_Rdtase"/>
</dbReference>
<dbReference type="PANTHER" id="PTHR39428">
    <property type="entry name" value="F420H(2)-DEPENDENT QUINONE REDUCTASE RV1261C"/>
    <property type="match status" value="1"/>
</dbReference>
<reference evidence="4" key="1">
    <citation type="journal article" date="2019" name="Int. J. Syst. Evol. Microbiol.">
        <title>The Global Catalogue of Microorganisms (GCM) 10K type strain sequencing project: providing services to taxonomists for standard genome sequencing and annotation.</title>
        <authorList>
            <consortium name="The Broad Institute Genomics Platform"/>
            <consortium name="The Broad Institute Genome Sequencing Center for Infectious Disease"/>
            <person name="Wu L."/>
            <person name="Ma J."/>
        </authorList>
    </citation>
    <scope>NUCLEOTIDE SEQUENCE [LARGE SCALE GENOMIC DNA]</scope>
    <source>
        <strain evidence="4">JCM 3272</strain>
    </source>
</reference>
<evidence type="ECO:0000256" key="1">
    <source>
        <dbReference type="ARBA" id="ARBA00008710"/>
    </source>
</evidence>
<dbReference type="NCBIfam" id="TIGR00026">
    <property type="entry name" value="hi_GC_TIGR00026"/>
    <property type="match status" value="1"/>
</dbReference>
<dbReference type="Proteomes" id="UP001501444">
    <property type="component" value="Unassembled WGS sequence"/>
</dbReference>
<evidence type="ECO:0008006" key="5">
    <source>
        <dbReference type="Google" id="ProtNLM"/>
    </source>
</evidence>
<dbReference type="Gene3D" id="2.30.110.10">
    <property type="entry name" value="Electron Transport, Fmn-binding Protein, Chain A"/>
    <property type="match status" value="1"/>
</dbReference>
<comment type="similarity">
    <text evidence="1">Belongs to the F420H(2)-dependent quinone reductase family.</text>
</comment>
<dbReference type="EMBL" id="BAAARV010000046">
    <property type="protein sequence ID" value="GAA2358407.1"/>
    <property type="molecule type" value="Genomic_DNA"/>
</dbReference>
<keyword evidence="4" id="KW-1185">Reference proteome</keyword>
<evidence type="ECO:0000313" key="3">
    <source>
        <dbReference type="EMBL" id="GAA2358407.1"/>
    </source>
</evidence>
<organism evidence="3 4">
    <name type="scientific">Dactylosporangium salmoneum</name>
    <dbReference type="NCBI Taxonomy" id="53361"/>
    <lineage>
        <taxon>Bacteria</taxon>
        <taxon>Bacillati</taxon>
        <taxon>Actinomycetota</taxon>
        <taxon>Actinomycetes</taxon>
        <taxon>Micromonosporales</taxon>
        <taxon>Micromonosporaceae</taxon>
        <taxon>Dactylosporangium</taxon>
    </lineage>
</organism>